<keyword evidence="3" id="KW-0998">Cell outer membrane</keyword>
<accession>A0ABP3HSC0</accession>
<feature type="region of interest" description="Disordered" evidence="4">
    <location>
        <begin position="620"/>
        <end position="644"/>
    </location>
</feature>
<dbReference type="Proteomes" id="UP001500791">
    <property type="component" value="Unassembled WGS sequence"/>
</dbReference>
<dbReference type="Gene3D" id="2.170.130.10">
    <property type="entry name" value="TonB-dependent receptor, plug domain"/>
    <property type="match status" value="1"/>
</dbReference>
<reference evidence="7" key="1">
    <citation type="journal article" date="2019" name="Int. J. Syst. Evol. Microbiol.">
        <title>The Global Catalogue of Microorganisms (GCM) 10K type strain sequencing project: providing services to taxonomists for standard genome sequencing and annotation.</title>
        <authorList>
            <consortium name="The Broad Institute Genomics Platform"/>
            <consortium name="The Broad Institute Genome Sequencing Center for Infectious Disease"/>
            <person name="Wu L."/>
            <person name="Ma J."/>
        </authorList>
    </citation>
    <scope>NUCLEOTIDE SEQUENCE [LARGE SCALE GENOMIC DNA]</scope>
    <source>
        <strain evidence="7">JCM 13476</strain>
    </source>
</reference>
<sequence>MRIQYLSAVSLIALGFAGAAVAQDVTPSIVIQEEAPPPTAYSFGNGGDSGVSRVTRDGVERRKPGSGDVLQVLKAMPGVQFSRSEGLATEKELLDLRPADISISGGNIYENMIRLDGVGVNSRLDVSSTNANHYIEGNAAASAQSVWVDADLIDSVAVYDSNISAQFGQFTGGVVEMETRRPSPVFGVSTYYGVTRPGLAQFRMSDRVRDSFKGEYPDEPEYEKERFSLIVDLPVSERLRALTSYTRNESSIVKDRGANWRQYGTYGQSSLKETYLLKGEYDLADDLLLTGQVTYSPYETEFAHQNGYDNLTFLNGGGLTTKLGLEGRRGDADWELDLSYVSSDTDRTSENPGTISVSTVGTGVDWCSSNSSCAVGGPGNLIQRQKDLTLKGLWKQPLTNGDLRLGFEIAQVTGRKAQPYSRSYRHGASAASEVSANIACADPAEAAALTCVPGRWALGQFNETRAFDTERQLETYTLWGEYRFDLGGFDVRAGLRYDYETLLENHNFAPRLSASHALPWEGHSVTVAANRYYGRSFLGYALREDYPGNYIWRRTPTMVNGQKVFGDNWTLYSHTETAGYSNADLATPYVDELSFAVTGPVPFIGGEYRFKGVARDSEDQFSRSESTSEVYDKETGGNATRQRFTINNDGSREYRGLSMEYIRRLADNHALSLTANWSKTKASNIGYFDVTDETDYQGDLVLYRGEIVSALQALADNQIQDFATPWTLNADLSSNWFDGRVKTNLNIHWNGSFERVEDTGINQTVNGTRYDVYDVVKYDSSMDANLSITAEIARTRFGTAELDVRLNNLFNTIPVANATSTSDPWQMGRNAWVGLRVRY</sequence>
<dbReference type="InterPro" id="IPR036942">
    <property type="entry name" value="Beta-barrel_TonB_sf"/>
</dbReference>
<name>A0ABP3HSC0_9CAUL</name>
<proteinExistence type="predicted"/>
<protein>
    <submittedName>
        <fullName evidence="6">TonB-dependent receptor</fullName>
    </submittedName>
</protein>
<dbReference type="InterPro" id="IPR037066">
    <property type="entry name" value="Plug_dom_sf"/>
</dbReference>
<gene>
    <name evidence="6" type="ORF">GCM10009093_00760</name>
</gene>
<evidence type="ECO:0000256" key="2">
    <source>
        <dbReference type="ARBA" id="ARBA00023136"/>
    </source>
</evidence>
<evidence type="ECO:0000313" key="6">
    <source>
        <dbReference type="EMBL" id="GAA0377464.1"/>
    </source>
</evidence>
<evidence type="ECO:0000256" key="3">
    <source>
        <dbReference type="ARBA" id="ARBA00023237"/>
    </source>
</evidence>
<feature type="chain" id="PRO_5045828481" evidence="5">
    <location>
        <begin position="23"/>
        <end position="839"/>
    </location>
</feature>
<keyword evidence="7" id="KW-1185">Reference proteome</keyword>
<comment type="subcellular location">
    <subcellularLocation>
        <location evidence="1">Cell outer membrane</location>
    </subcellularLocation>
</comment>
<keyword evidence="6" id="KW-0675">Receptor</keyword>
<dbReference type="Gene3D" id="2.40.170.20">
    <property type="entry name" value="TonB-dependent receptor, beta-barrel domain"/>
    <property type="match status" value="1"/>
</dbReference>
<dbReference type="RefSeq" id="WP_167178996.1">
    <property type="nucleotide sequence ID" value="NZ_BAAAEJ010000001.1"/>
</dbReference>
<feature type="signal peptide" evidence="5">
    <location>
        <begin position="1"/>
        <end position="22"/>
    </location>
</feature>
<evidence type="ECO:0000313" key="7">
    <source>
        <dbReference type="Proteomes" id="UP001500791"/>
    </source>
</evidence>
<dbReference type="EMBL" id="BAAAEJ010000001">
    <property type="protein sequence ID" value="GAA0377464.1"/>
    <property type="molecule type" value="Genomic_DNA"/>
</dbReference>
<evidence type="ECO:0000256" key="4">
    <source>
        <dbReference type="SAM" id="MobiDB-lite"/>
    </source>
</evidence>
<keyword evidence="5" id="KW-0732">Signal</keyword>
<comment type="caution">
    <text evidence="6">The sequence shown here is derived from an EMBL/GenBank/DDBJ whole genome shotgun (WGS) entry which is preliminary data.</text>
</comment>
<keyword evidence="2" id="KW-0472">Membrane</keyword>
<organism evidence="6 7">
    <name type="scientific">Brevundimonas terrae</name>
    <dbReference type="NCBI Taxonomy" id="363631"/>
    <lineage>
        <taxon>Bacteria</taxon>
        <taxon>Pseudomonadati</taxon>
        <taxon>Pseudomonadota</taxon>
        <taxon>Alphaproteobacteria</taxon>
        <taxon>Caulobacterales</taxon>
        <taxon>Caulobacteraceae</taxon>
        <taxon>Brevundimonas</taxon>
    </lineage>
</organism>
<evidence type="ECO:0000256" key="5">
    <source>
        <dbReference type="SAM" id="SignalP"/>
    </source>
</evidence>
<evidence type="ECO:0000256" key="1">
    <source>
        <dbReference type="ARBA" id="ARBA00004442"/>
    </source>
</evidence>
<dbReference type="SUPFAM" id="SSF56935">
    <property type="entry name" value="Porins"/>
    <property type="match status" value="1"/>
</dbReference>